<keyword evidence="2" id="KW-1185">Reference proteome</keyword>
<organism evidence="1 2">
    <name type="scientific">Imshaugia aleurites</name>
    <dbReference type="NCBI Taxonomy" id="172621"/>
    <lineage>
        <taxon>Eukaryota</taxon>
        <taxon>Fungi</taxon>
        <taxon>Dikarya</taxon>
        <taxon>Ascomycota</taxon>
        <taxon>Pezizomycotina</taxon>
        <taxon>Lecanoromycetes</taxon>
        <taxon>OSLEUM clade</taxon>
        <taxon>Lecanoromycetidae</taxon>
        <taxon>Lecanorales</taxon>
        <taxon>Lecanorineae</taxon>
        <taxon>Parmeliaceae</taxon>
        <taxon>Imshaugia</taxon>
    </lineage>
</organism>
<protein>
    <submittedName>
        <fullName evidence="1">Uncharacterized protein</fullName>
    </submittedName>
</protein>
<accession>A0A8H3FV76</accession>
<sequence>MFPVAPTERVSLGHTHSAATVFTQNPDTPHLLAVPFDAQSTHAYENNGGWRPLAFRHVRIGNTQRAYSAVTTYGDRQHIAARGSPHWMPQLLPSVYDFQTGSPRIQAGLIGSIPLLIALAAFSAPPAALGAVLTRCVRPSAWQPHQYHYPMGHVAERGMVVTIFLDPTNPQGSNAAVLNGLQNGEYGPFYS</sequence>
<name>A0A8H3FV76_9LECA</name>
<dbReference type="AlphaFoldDB" id="A0A8H3FV76"/>
<proteinExistence type="predicted"/>
<gene>
    <name evidence="1" type="ORF">IMSHALPRED_008245</name>
</gene>
<evidence type="ECO:0000313" key="2">
    <source>
        <dbReference type="Proteomes" id="UP000664534"/>
    </source>
</evidence>
<dbReference type="Proteomes" id="UP000664534">
    <property type="component" value="Unassembled WGS sequence"/>
</dbReference>
<comment type="caution">
    <text evidence="1">The sequence shown here is derived from an EMBL/GenBank/DDBJ whole genome shotgun (WGS) entry which is preliminary data.</text>
</comment>
<dbReference type="EMBL" id="CAJPDT010000058">
    <property type="protein sequence ID" value="CAF9930660.1"/>
    <property type="molecule type" value="Genomic_DNA"/>
</dbReference>
<dbReference type="OrthoDB" id="5243686at2759"/>
<reference evidence="1" key="1">
    <citation type="submission" date="2021-03" db="EMBL/GenBank/DDBJ databases">
        <authorList>
            <person name="Tagirdzhanova G."/>
        </authorList>
    </citation>
    <scope>NUCLEOTIDE SEQUENCE</scope>
</reference>
<evidence type="ECO:0000313" key="1">
    <source>
        <dbReference type="EMBL" id="CAF9930660.1"/>
    </source>
</evidence>